<dbReference type="EMBL" id="JABFUD020000001">
    <property type="protein sequence ID" value="KAI5084821.1"/>
    <property type="molecule type" value="Genomic_DNA"/>
</dbReference>
<gene>
    <name evidence="1" type="ORF">GOP47_0000990</name>
</gene>
<accession>A0A9D4ZST2</accession>
<evidence type="ECO:0000313" key="1">
    <source>
        <dbReference type="EMBL" id="KAI5084821.1"/>
    </source>
</evidence>
<dbReference type="AlphaFoldDB" id="A0A9D4ZST2"/>
<organism evidence="1 2">
    <name type="scientific">Adiantum capillus-veneris</name>
    <name type="common">Maidenhair fern</name>
    <dbReference type="NCBI Taxonomy" id="13818"/>
    <lineage>
        <taxon>Eukaryota</taxon>
        <taxon>Viridiplantae</taxon>
        <taxon>Streptophyta</taxon>
        <taxon>Embryophyta</taxon>
        <taxon>Tracheophyta</taxon>
        <taxon>Polypodiopsida</taxon>
        <taxon>Polypodiidae</taxon>
        <taxon>Polypodiales</taxon>
        <taxon>Pteridineae</taxon>
        <taxon>Pteridaceae</taxon>
        <taxon>Vittarioideae</taxon>
        <taxon>Adiantum</taxon>
    </lineage>
</organism>
<dbReference type="Proteomes" id="UP000886520">
    <property type="component" value="Chromosome 1"/>
</dbReference>
<sequence length="105" mass="11305">MRLGLASAEAITPLHKATISPEVGSKQRQLGRLSLGVGKYNSGGTTTSYNFWGGGGGEPYRWPVMPYRNSHPKRVERSPTPSVMEGLPRRIGSVRVALDAIILAS</sequence>
<reference evidence="1" key="1">
    <citation type="submission" date="2021-01" db="EMBL/GenBank/DDBJ databases">
        <title>Adiantum capillus-veneris genome.</title>
        <authorList>
            <person name="Fang Y."/>
            <person name="Liao Q."/>
        </authorList>
    </citation>
    <scope>NUCLEOTIDE SEQUENCE</scope>
    <source>
        <strain evidence="1">H3</strain>
        <tissue evidence="1">Leaf</tissue>
    </source>
</reference>
<name>A0A9D4ZST2_ADICA</name>
<protein>
    <submittedName>
        <fullName evidence="1">Uncharacterized protein</fullName>
    </submittedName>
</protein>
<keyword evidence="2" id="KW-1185">Reference proteome</keyword>
<evidence type="ECO:0000313" key="2">
    <source>
        <dbReference type="Proteomes" id="UP000886520"/>
    </source>
</evidence>
<proteinExistence type="predicted"/>
<comment type="caution">
    <text evidence="1">The sequence shown here is derived from an EMBL/GenBank/DDBJ whole genome shotgun (WGS) entry which is preliminary data.</text>
</comment>